<dbReference type="GO" id="GO:0032007">
    <property type="term" value="P:negative regulation of TOR signaling"/>
    <property type="evidence" value="ECO:0007669"/>
    <property type="project" value="TreeGrafter"/>
</dbReference>
<dbReference type="AlphaFoldDB" id="A0A0C3QP82"/>
<dbReference type="InterPro" id="IPR000331">
    <property type="entry name" value="Rap/Ran_GAP_dom"/>
</dbReference>
<dbReference type="Proteomes" id="UP000054248">
    <property type="component" value="Unassembled WGS sequence"/>
</dbReference>
<feature type="region of interest" description="Disordered" evidence="2">
    <location>
        <begin position="320"/>
        <end position="403"/>
    </location>
</feature>
<dbReference type="InterPro" id="IPR035974">
    <property type="entry name" value="Rap/Ran-GAP_sf"/>
</dbReference>
<gene>
    <name evidence="4" type="ORF">M407DRAFT_173772</name>
</gene>
<evidence type="ECO:0000313" key="4">
    <source>
        <dbReference type="EMBL" id="KIO29079.1"/>
    </source>
</evidence>
<dbReference type="PANTHER" id="PTHR10063:SF0">
    <property type="entry name" value="TUBERIN"/>
    <property type="match status" value="1"/>
</dbReference>
<dbReference type="GO" id="GO:0033596">
    <property type="term" value="C:TSC1-TSC2 complex"/>
    <property type="evidence" value="ECO:0007669"/>
    <property type="project" value="TreeGrafter"/>
</dbReference>
<feature type="compositionally biased region" description="Polar residues" evidence="2">
    <location>
        <begin position="109"/>
        <end position="136"/>
    </location>
</feature>
<dbReference type="Gene3D" id="3.40.50.11210">
    <property type="entry name" value="Rap/Ran-GAP"/>
    <property type="match status" value="1"/>
</dbReference>
<feature type="compositionally biased region" description="Polar residues" evidence="2">
    <location>
        <begin position="156"/>
        <end position="178"/>
    </location>
</feature>
<dbReference type="SUPFAM" id="SSF111347">
    <property type="entry name" value="Rap/Ran-GAP"/>
    <property type="match status" value="1"/>
</dbReference>
<dbReference type="Pfam" id="PF02145">
    <property type="entry name" value="Rap_GAP"/>
    <property type="match status" value="1"/>
</dbReference>
<keyword evidence="5" id="KW-1185">Reference proteome</keyword>
<organism evidence="4 5">
    <name type="scientific">Tulasnella calospora MUT 4182</name>
    <dbReference type="NCBI Taxonomy" id="1051891"/>
    <lineage>
        <taxon>Eukaryota</taxon>
        <taxon>Fungi</taxon>
        <taxon>Dikarya</taxon>
        <taxon>Basidiomycota</taxon>
        <taxon>Agaricomycotina</taxon>
        <taxon>Agaricomycetes</taxon>
        <taxon>Cantharellales</taxon>
        <taxon>Tulasnellaceae</taxon>
        <taxon>Tulasnella</taxon>
    </lineage>
</organism>
<dbReference type="OrthoDB" id="19311at2759"/>
<feature type="compositionally biased region" description="Polar residues" evidence="2">
    <location>
        <begin position="322"/>
        <end position="333"/>
    </location>
</feature>
<evidence type="ECO:0000259" key="3">
    <source>
        <dbReference type="PROSITE" id="PS50085"/>
    </source>
</evidence>
<reference evidence="4 5" key="1">
    <citation type="submission" date="2014-04" db="EMBL/GenBank/DDBJ databases">
        <authorList>
            <consortium name="DOE Joint Genome Institute"/>
            <person name="Kuo A."/>
            <person name="Girlanda M."/>
            <person name="Perotto S."/>
            <person name="Kohler A."/>
            <person name="Nagy L.G."/>
            <person name="Floudas D."/>
            <person name="Copeland A."/>
            <person name="Barry K.W."/>
            <person name="Cichocki N."/>
            <person name="Veneault-Fourrey C."/>
            <person name="LaButti K."/>
            <person name="Lindquist E.A."/>
            <person name="Lipzen A."/>
            <person name="Lundell T."/>
            <person name="Morin E."/>
            <person name="Murat C."/>
            <person name="Sun H."/>
            <person name="Tunlid A."/>
            <person name="Henrissat B."/>
            <person name="Grigoriev I.V."/>
            <person name="Hibbett D.S."/>
            <person name="Martin F."/>
            <person name="Nordberg H.P."/>
            <person name="Cantor M.N."/>
            <person name="Hua S.X."/>
        </authorList>
    </citation>
    <scope>NUCLEOTIDE SEQUENCE [LARGE SCALE GENOMIC DNA]</scope>
    <source>
        <strain evidence="4 5">MUT 4182</strain>
    </source>
</reference>
<dbReference type="InterPro" id="IPR018515">
    <property type="entry name" value="Tuberin-type_domain"/>
</dbReference>
<dbReference type="GO" id="GO:0005634">
    <property type="term" value="C:nucleus"/>
    <property type="evidence" value="ECO:0007669"/>
    <property type="project" value="InterPro"/>
</dbReference>
<proteinExistence type="predicted"/>
<protein>
    <recommendedName>
        <fullName evidence="3">Rap-GAP domain-containing protein</fullName>
    </recommendedName>
</protein>
<dbReference type="EMBL" id="KN822987">
    <property type="protein sequence ID" value="KIO29079.1"/>
    <property type="molecule type" value="Genomic_DNA"/>
</dbReference>
<dbReference type="HOGENOM" id="CLU_001943_0_0_1"/>
<feature type="region of interest" description="Disordered" evidence="2">
    <location>
        <begin position="81"/>
        <end position="138"/>
    </location>
</feature>
<dbReference type="GO" id="GO:0005096">
    <property type="term" value="F:GTPase activator activity"/>
    <property type="evidence" value="ECO:0007669"/>
    <property type="project" value="UniProtKB-KW"/>
</dbReference>
<dbReference type="InterPro" id="IPR027107">
    <property type="entry name" value="Tuberin/Ral-act_asu"/>
</dbReference>
<feature type="region of interest" description="Disordered" evidence="2">
    <location>
        <begin position="36"/>
        <end position="57"/>
    </location>
</feature>
<evidence type="ECO:0000313" key="5">
    <source>
        <dbReference type="Proteomes" id="UP000054248"/>
    </source>
</evidence>
<name>A0A0C3QP82_9AGAM</name>
<dbReference type="FunFam" id="3.40.50.11210:FF:000007">
    <property type="entry name" value="Tuberous sclerosis 2"/>
    <property type="match status" value="1"/>
</dbReference>
<reference evidence="5" key="2">
    <citation type="submission" date="2015-01" db="EMBL/GenBank/DDBJ databases">
        <title>Evolutionary Origins and Diversification of the Mycorrhizal Mutualists.</title>
        <authorList>
            <consortium name="DOE Joint Genome Institute"/>
            <consortium name="Mycorrhizal Genomics Consortium"/>
            <person name="Kohler A."/>
            <person name="Kuo A."/>
            <person name="Nagy L.G."/>
            <person name="Floudas D."/>
            <person name="Copeland A."/>
            <person name="Barry K.W."/>
            <person name="Cichocki N."/>
            <person name="Veneault-Fourrey C."/>
            <person name="LaButti K."/>
            <person name="Lindquist E.A."/>
            <person name="Lipzen A."/>
            <person name="Lundell T."/>
            <person name="Morin E."/>
            <person name="Murat C."/>
            <person name="Riley R."/>
            <person name="Ohm R."/>
            <person name="Sun H."/>
            <person name="Tunlid A."/>
            <person name="Henrissat B."/>
            <person name="Grigoriev I.V."/>
            <person name="Hibbett D.S."/>
            <person name="Martin F."/>
        </authorList>
    </citation>
    <scope>NUCLEOTIDE SEQUENCE [LARGE SCALE GENOMIC DNA]</scope>
    <source>
        <strain evidence="5">MUT 4182</strain>
    </source>
</reference>
<evidence type="ECO:0000256" key="1">
    <source>
        <dbReference type="ARBA" id="ARBA00022468"/>
    </source>
</evidence>
<dbReference type="STRING" id="1051891.A0A0C3QP82"/>
<dbReference type="Pfam" id="PF03542">
    <property type="entry name" value="Tuberin"/>
    <property type="match status" value="1"/>
</dbReference>
<feature type="domain" description="Rap-GAP" evidence="3">
    <location>
        <begin position="903"/>
        <end position="1143"/>
    </location>
</feature>
<accession>A0A0C3QP82</accession>
<evidence type="ECO:0000256" key="2">
    <source>
        <dbReference type="SAM" id="MobiDB-lite"/>
    </source>
</evidence>
<dbReference type="GO" id="GO:0051056">
    <property type="term" value="P:regulation of small GTPase mediated signal transduction"/>
    <property type="evidence" value="ECO:0007669"/>
    <property type="project" value="InterPro"/>
</dbReference>
<sequence>MCLAVWERSYAEDEGIEIIDGVWTVIADGIVAGAADEDPRNRQSDKNSVSGLDLNTGGVENGQLELRLRRLVCRVARDAVCPLDRPGRGRPDRPESVRPALATIPPSGPQSTANSPIRSSSVASPTPTRANTTNEPSMAPFRSLLTALASPVHAQSMKSQQDSRTSAGETPEASSTDDLPNAAEPTASPHSGCRSLSAVLSLVDAFHSLAFAPPHSLSSASAYSRTARAPASHRCIDVFRDMLALLTPDTVPPLTEDELQWHERATKETSPTGVGQASCPRARLAILQWMVRLRAHRDHRLYIMKDLDAQLEPLASIIGRCPSNQTSDEQAQSPPVDEKEGVRRNRSLTRRGPPVPPDAQRRGRDQVVTAEFGRARALSRDQRPAASRSPSQPPGAAPREEPIWRVPEVLPFEVHVGTRPSEGMTTYEAGMASADTATTSLWLPTSAYICCLLDVVRDEANPEILSYALCHLPLQLANKHFFCGPMTSKVMVPFTGIVLNVIQSNHLASRFSKARYPEILSLSYHVLTVLVSYKRLFNRPILEAIVEAFQSGLNRYPVTVKPCLLGLTIAAFELQSQITRSLSKILGQLSLIVTNPAVSVHILEFLIILGNIPALYANFTEEDYKRVFTVALRYIQHHNHAVSANSQARSHALSQHLRAIAYYTIYVWFIAVKLPERPKYVPHITRNLLIANERKGVVEVDEPTEVCFDWLARAAYGNADPKPTRSFLGDVLTGGDEDATLSQKTWLQGNAVITIKSLKRPGWVELECRRPSGMTRFHCRLENIRLGSLLDDVEDFSEAGLQTPKVSTTSSFVDLHSTVGDMSSSSGESIARENGIEVTGESEAAQSGVLVAPSMSTASTAERAREVLIDPSFLALQVSPYPDSRKVPRSTLVPPTEEFKRTLRNLDRVPVIDSHTIGVMYVAPSQITEEDILSNRHGSPAYTRFLHGLGRLIHLKNQKDVYTGGLDTYSDEDGKYTYAWWNDIIQVLYHVTTLMPNRSYDPQYAHKKKHVGNDYVRIVWNDSGVPYRFDTLKTEFQFANVVIEPHSAGVIGAYTNAIHDHEYFKVSCQRAAGMPEFGPLGEFKIISAESLPAYVREVSLLADFFAPVWVHTHRDTRTAEYVTNWRSRLQTIKRLRAALAATSQPTEDLSEDAAADMAVQEKARDFTRVY</sequence>
<dbReference type="PANTHER" id="PTHR10063">
    <property type="entry name" value="TUBERIN"/>
    <property type="match status" value="1"/>
</dbReference>
<dbReference type="PROSITE" id="PS50085">
    <property type="entry name" value="RAPGAP"/>
    <property type="match status" value="1"/>
</dbReference>
<feature type="region of interest" description="Disordered" evidence="2">
    <location>
        <begin position="151"/>
        <end position="191"/>
    </location>
</feature>
<feature type="compositionally biased region" description="Basic and acidic residues" evidence="2">
    <location>
        <begin position="85"/>
        <end position="96"/>
    </location>
</feature>
<keyword evidence="1" id="KW-0343">GTPase activation</keyword>